<evidence type="ECO:0000259" key="2">
    <source>
        <dbReference type="Pfam" id="PF01558"/>
    </source>
</evidence>
<dbReference type="SUPFAM" id="SSF53323">
    <property type="entry name" value="Pyruvate-ferredoxin oxidoreductase, PFOR, domain III"/>
    <property type="match status" value="1"/>
</dbReference>
<dbReference type="KEGG" id="dti:Desti_0693"/>
<dbReference type="InterPro" id="IPR002869">
    <property type="entry name" value="Pyrv_flavodox_OxRed_cen"/>
</dbReference>
<keyword evidence="1" id="KW-0560">Oxidoreductase</keyword>
<dbReference type="InterPro" id="IPR029061">
    <property type="entry name" value="THDP-binding"/>
</dbReference>
<dbReference type="Pfam" id="PF01558">
    <property type="entry name" value="POR"/>
    <property type="match status" value="1"/>
</dbReference>
<dbReference type="Gene3D" id="3.40.50.970">
    <property type="match status" value="1"/>
</dbReference>
<gene>
    <name evidence="4" type="ordered locus">Desti_0693</name>
</gene>
<organism evidence="4 5">
    <name type="scientific">Desulfomonile tiedjei (strain ATCC 49306 / DSM 6799 / DCB-1)</name>
    <dbReference type="NCBI Taxonomy" id="706587"/>
    <lineage>
        <taxon>Bacteria</taxon>
        <taxon>Pseudomonadati</taxon>
        <taxon>Thermodesulfobacteriota</taxon>
        <taxon>Desulfomonilia</taxon>
        <taxon>Desulfomonilales</taxon>
        <taxon>Desulfomonilaceae</taxon>
        <taxon>Desulfomonile</taxon>
    </lineage>
</organism>
<reference evidence="5" key="1">
    <citation type="submission" date="2012-06" db="EMBL/GenBank/DDBJ databases">
        <title>Complete sequence of chromosome of Desulfomonile tiedjei DSM 6799.</title>
        <authorList>
            <person name="Lucas S."/>
            <person name="Copeland A."/>
            <person name="Lapidus A."/>
            <person name="Glavina del Rio T."/>
            <person name="Dalin E."/>
            <person name="Tice H."/>
            <person name="Bruce D."/>
            <person name="Goodwin L."/>
            <person name="Pitluck S."/>
            <person name="Peters L."/>
            <person name="Ovchinnikova G."/>
            <person name="Zeytun A."/>
            <person name="Lu M."/>
            <person name="Kyrpides N."/>
            <person name="Mavromatis K."/>
            <person name="Ivanova N."/>
            <person name="Brettin T."/>
            <person name="Detter J.C."/>
            <person name="Han C."/>
            <person name="Larimer F."/>
            <person name="Land M."/>
            <person name="Hauser L."/>
            <person name="Markowitz V."/>
            <person name="Cheng J.-F."/>
            <person name="Hugenholtz P."/>
            <person name="Woyke T."/>
            <person name="Wu D."/>
            <person name="Spring S."/>
            <person name="Schroeder M."/>
            <person name="Brambilla E."/>
            <person name="Klenk H.-P."/>
            <person name="Eisen J.A."/>
        </authorList>
    </citation>
    <scope>NUCLEOTIDE SEQUENCE [LARGE SCALE GENOMIC DNA]</scope>
    <source>
        <strain evidence="5">ATCC 49306 / DSM 6799 / DCB-1</strain>
    </source>
</reference>
<dbReference type="RefSeq" id="WP_014808575.1">
    <property type="nucleotide sequence ID" value="NC_018025.1"/>
</dbReference>
<proteinExistence type="predicted"/>
<feature type="domain" description="Thiamine pyrophosphate enzyme TPP-binding" evidence="3">
    <location>
        <begin position="48"/>
        <end position="193"/>
    </location>
</feature>
<dbReference type="InterPro" id="IPR011766">
    <property type="entry name" value="TPP_enzyme_TPP-bd"/>
</dbReference>
<sequence>MAERTLLNHERPPIFCPGCSHDKVLRVLDKTLVKMGLQGNEICIVTDIGCSGFFDVFLNTHAFHGVHGRALTYAAGIKLCRPDLTVIVTMGDGGLGIGGAHILSACRRNLDLTLLVLNNFNFGMTGGQCSVTTPNEAVVASGFLNRLDKPLEITSVAASAGAPFVCDCSAYQPDLGDILERAIRFKGFSVVDILELCPGRYTRRNKLTVKHLEESLKAKGASCSEVPQNQRPEYGQQYRFEAAQQRSVKRPKTVDVRFKRHQAGREEVVILGAAGQRVVTAGELLTIAGVTAGMYCSQKNEYDVTVLRGPSISEVILSAHPIEYNGSTSPKAVIALANEGVNRRVKLLKNLPEDAFVLAAAGIDLPETAAAVHRVDFRSMGIKREDWALASLGVLASRGEVLSREELDAATEFRFQGETLRLVRELLTGIRSL</sequence>
<evidence type="ECO:0000256" key="1">
    <source>
        <dbReference type="ARBA" id="ARBA00023002"/>
    </source>
</evidence>
<dbReference type="GO" id="GO:0030976">
    <property type="term" value="F:thiamine pyrophosphate binding"/>
    <property type="evidence" value="ECO:0007669"/>
    <property type="project" value="InterPro"/>
</dbReference>
<dbReference type="AlphaFoldDB" id="I4C1H8"/>
<evidence type="ECO:0000313" key="5">
    <source>
        <dbReference type="Proteomes" id="UP000006055"/>
    </source>
</evidence>
<dbReference type="OrthoDB" id="9775140at2"/>
<evidence type="ECO:0000259" key="3">
    <source>
        <dbReference type="Pfam" id="PF02775"/>
    </source>
</evidence>
<dbReference type="eggNOG" id="COG1013">
    <property type="taxonomic scope" value="Bacteria"/>
</dbReference>
<dbReference type="SUPFAM" id="SSF52518">
    <property type="entry name" value="Thiamin diphosphate-binding fold (THDP-binding)"/>
    <property type="match status" value="1"/>
</dbReference>
<accession>I4C1H8</accession>
<dbReference type="EMBL" id="CP003360">
    <property type="protein sequence ID" value="AFM23419.1"/>
    <property type="molecule type" value="Genomic_DNA"/>
</dbReference>
<name>I4C1H8_DESTA</name>
<dbReference type="Gene3D" id="3.40.920.10">
    <property type="entry name" value="Pyruvate-ferredoxin oxidoreductase, PFOR, domain III"/>
    <property type="match status" value="1"/>
</dbReference>
<dbReference type="Proteomes" id="UP000006055">
    <property type="component" value="Chromosome"/>
</dbReference>
<dbReference type="Pfam" id="PF02775">
    <property type="entry name" value="TPP_enzyme_C"/>
    <property type="match status" value="1"/>
</dbReference>
<dbReference type="GO" id="GO:0016625">
    <property type="term" value="F:oxidoreductase activity, acting on the aldehyde or oxo group of donors, iron-sulfur protein as acceptor"/>
    <property type="evidence" value="ECO:0007669"/>
    <property type="project" value="UniProtKB-ARBA"/>
</dbReference>
<dbReference type="PANTHER" id="PTHR48084">
    <property type="entry name" value="2-OXOGLUTARATE OXIDOREDUCTASE SUBUNIT KORB-RELATED"/>
    <property type="match status" value="1"/>
</dbReference>
<dbReference type="HOGENOM" id="CLU_635734_0_0_7"/>
<dbReference type="GO" id="GO:0044281">
    <property type="term" value="P:small molecule metabolic process"/>
    <property type="evidence" value="ECO:0007669"/>
    <property type="project" value="UniProtKB-ARBA"/>
</dbReference>
<dbReference type="InterPro" id="IPR051457">
    <property type="entry name" value="2-oxoacid:Fd_oxidoreductase"/>
</dbReference>
<feature type="domain" description="Pyruvate/ketoisovalerate oxidoreductase catalytic" evidence="2">
    <location>
        <begin position="275"/>
        <end position="418"/>
    </location>
</feature>
<keyword evidence="5" id="KW-1185">Reference proteome</keyword>
<dbReference type="eggNOG" id="COG1014">
    <property type="taxonomic scope" value="Bacteria"/>
</dbReference>
<dbReference type="STRING" id="706587.Desti_0693"/>
<dbReference type="GO" id="GO:0045333">
    <property type="term" value="P:cellular respiration"/>
    <property type="evidence" value="ECO:0007669"/>
    <property type="project" value="UniProtKB-ARBA"/>
</dbReference>
<protein>
    <submittedName>
        <fullName evidence="4">2-oxoacid:ferredoxin oxidoreductase, beta subunit</fullName>
    </submittedName>
</protein>
<dbReference type="InterPro" id="IPR019752">
    <property type="entry name" value="Pyrv/ketoisovalerate_OxRed_cat"/>
</dbReference>
<evidence type="ECO:0000313" key="4">
    <source>
        <dbReference type="EMBL" id="AFM23419.1"/>
    </source>
</evidence>
<dbReference type="PANTHER" id="PTHR48084:SF1">
    <property type="entry name" value="2-OXOGLUTARATE SYNTHASE SUBUNIT KORB"/>
    <property type="match status" value="1"/>
</dbReference>